<keyword evidence="1" id="KW-0812">Transmembrane</keyword>
<comment type="caution">
    <text evidence="2">The sequence shown here is derived from an EMBL/GenBank/DDBJ whole genome shotgun (WGS) entry which is preliminary data.</text>
</comment>
<protein>
    <submittedName>
        <fullName evidence="2">Uncharacterized protein</fullName>
    </submittedName>
</protein>
<name>A0ABV0WZ84_9TELE</name>
<feature type="transmembrane region" description="Helical" evidence="1">
    <location>
        <begin position="78"/>
        <end position="103"/>
    </location>
</feature>
<proteinExistence type="predicted"/>
<dbReference type="Proteomes" id="UP001444071">
    <property type="component" value="Unassembled WGS sequence"/>
</dbReference>
<gene>
    <name evidence="2" type="ORF">XENORESO_004294</name>
</gene>
<evidence type="ECO:0000313" key="3">
    <source>
        <dbReference type="Proteomes" id="UP001444071"/>
    </source>
</evidence>
<feature type="transmembrane region" description="Helical" evidence="1">
    <location>
        <begin position="41"/>
        <end position="63"/>
    </location>
</feature>
<evidence type="ECO:0000313" key="2">
    <source>
        <dbReference type="EMBL" id="MEQ2274651.1"/>
    </source>
</evidence>
<organism evidence="2 3">
    <name type="scientific">Xenotaenia resolanae</name>
    <dbReference type="NCBI Taxonomy" id="208358"/>
    <lineage>
        <taxon>Eukaryota</taxon>
        <taxon>Metazoa</taxon>
        <taxon>Chordata</taxon>
        <taxon>Craniata</taxon>
        <taxon>Vertebrata</taxon>
        <taxon>Euteleostomi</taxon>
        <taxon>Actinopterygii</taxon>
        <taxon>Neopterygii</taxon>
        <taxon>Teleostei</taxon>
        <taxon>Neoteleostei</taxon>
        <taxon>Acanthomorphata</taxon>
        <taxon>Ovalentaria</taxon>
        <taxon>Atherinomorphae</taxon>
        <taxon>Cyprinodontiformes</taxon>
        <taxon>Goodeidae</taxon>
        <taxon>Xenotaenia</taxon>
    </lineage>
</organism>
<evidence type="ECO:0000256" key="1">
    <source>
        <dbReference type="SAM" id="Phobius"/>
    </source>
</evidence>
<accession>A0ABV0WZ84</accession>
<keyword evidence="1" id="KW-1133">Transmembrane helix</keyword>
<keyword evidence="1" id="KW-0472">Membrane</keyword>
<sequence length="104" mass="11855">MDKLFVCGLCWVKKALQTRCVPQHLDLTQGPKKKKKRLKNLTCPLSVSALILSFLSSVSFLALQNKLFLPLLLCLPFLLHYSFCLSSPHFILLVYTGILFLFIQ</sequence>
<keyword evidence="3" id="KW-1185">Reference proteome</keyword>
<dbReference type="EMBL" id="JAHRIM010080245">
    <property type="protein sequence ID" value="MEQ2274651.1"/>
    <property type="molecule type" value="Genomic_DNA"/>
</dbReference>
<reference evidence="2 3" key="1">
    <citation type="submission" date="2021-06" db="EMBL/GenBank/DDBJ databases">
        <authorList>
            <person name="Palmer J.M."/>
        </authorList>
    </citation>
    <scope>NUCLEOTIDE SEQUENCE [LARGE SCALE GENOMIC DNA]</scope>
    <source>
        <strain evidence="2 3">XR_2019</strain>
        <tissue evidence="2">Muscle</tissue>
    </source>
</reference>